<name>A0A0C3MXT0_PISTI</name>
<protein>
    <submittedName>
        <fullName evidence="1">Uncharacterized protein</fullName>
    </submittedName>
</protein>
<dbReference type="EMBL" id="KN832141">
    <property type="protein sequence ID" value="KIN93714.1"/>
    <property type="molecule type" value="Genomic_DNA"/>
</dbReference>
<dbReference type="HOGENOM" id="CLU_201351_0_0_1"/>
<proteinExistence type="predicted"/>
<dbReference type="Proteomes" id="UP000054217">
    <property type="component" value="Unassembled WGS sequence"/>
</dbReference>
<dbReference type="AlphaFoldDB" id="A0A0C3MXT0"/>
<accession>A0A0C3MXT0</accession>
<dbReference type="InParanoid" id="A0A0C3MXT0"/>
<keyword evidence="2" id="KW-1185">Reference proteome</keyword>
<feature type="non-terminal residue" evidence="1">
    <location>
        <position position="1"/>
    </location>
</feature>
<evidence type="ECO:0000313" key="1">
    <source>
        <dbReference type="EMBL" id="KIN93714.1"/>
    </source>
</evidence>
<evidence type="ECO:0000313" key="2">
    <source>
        <dbReference type="Proteomes" id="UP000054217"/>
    </source>
</evidence>
<reference evidence="1 2" key="1">
    <citation type="submission" date="2014-04" db="EMBL/GenBank/DDBJ databases">
        <authorList>
            <consortium name="DOE Joint Genome Institute"/>
            <person name="Kuo A."/>
            <person name="Kohler A."/>
            <person name="Costa M.D."/>
            <person name="Nagy L.G."/>
            <person name="Floudas D."/>
            <person name="Copeland A."/>
            <person name="Barry K.W."/>
            <person name="Cichocki N."/>
            <person name="Veneault-Fourrey C."/>
            <person name="LaButti K."/>
            <person name="Lindquist E.A."/>
            <person name="Lipzen A."/>
            <person name="Lundell T."/>
            <person name="Morin E."/>
            <person name="Murat C."/>
            <person name="Sun H."/>
            <person name="Tunlid A."/>
            <person name="Henrissat B."/>
            <person name="Grigoriev I.V."/>
            <person name="Hibbett D.S."/>
            <person name="Martin F."/>
            <person name="Nordberg H.P."/>
            <person name="Cantor M.N."/>
            <person name="Hua S.X."/>
        </authorList>
    </citation>
    <scope>NUCLEOTIDE SEQUENCE [LARGE SCALE GENOMIC DNA]</scope>
    <source>
        <strain evidence="1 2">Marx 270</strain>
    </source>
</reference>
<sequence>DGIEAIRRALRDTTFLLPVSPDSRAGFPSTNALLVLFFGKVWRCNDCYVSTWTSHCDL</sequence>
<organism evidence="1 2">
    <name type="scientific">Pisolithus tinctorius Marx 270</name>
    <dbReference type="NCBI Taxonomy" id="870435"/>
    <lineage>
        <taxon>Eukaryota</taxon>
        <taxon>Fungi</taxon>
        <taxon>Dikarya</taxon>
        <taxon>Basidiomycota</taxon>
        <taxon>Agaricomycotina</taxon>
        <taxon>Agaricomycetes</taxon>
        <taxon>Agaricomycetidae</taxon>
        <taxon>Boletales</taxon>
        <taxon>Sclerodermatineae</taxon>
        <taxon>Pisolithaceae</taxon>
        <taxon>Pisolithus</taxon>
    </lineage>
</organism>
<reference evidence="2" key="2">
    <citation type="submission" date="2015-01" db="EMBL/GenBank/DDBJ databases">
        <title>Evolutionary Origins and Diversification of the Mycorrhizal Mutualists.</title>
        <authorList>
            <consortium name="DOE Joint Genome Institute"/>
            <consortium name="Mycorrhizal Genomics Consortium"/>
            <person name="Kohler A."/>
            <person name="Kuo A."/>
            <person name="Nagy L.G."/>
            <person name="Floudas D."/>
            <person name="Copeland A."/>
            <person name="Barry K.W."/>
            <person name="Cichocki N."/>
            <person name="Veneault-Fourrey C."/>
            <person name="LaButti K."/>
            <person name="Lindquist E.A."/>
            <person name="Lipzen A."/>
            <person name="Lundell T."/>
            <person name="Morin E."/>
            <person name="Murat C."/>
            <person name="Riley R."/>
            <person name="Ohm R."/>
            <person name="Sun H."/>
            <person name="Tunlid A."/>
            <person name="Henrissat B."/>
            <person name="Grigoriev I.V."/>
            <person name="Hibbett D.S."/>
            <person name="Martin F."/>
        </authorList>
    </citation>
    <scope>NUCLEOTIDE SEQUENCE [LARGE SCALE GENOMIC DNA]</scope>
    <source>
        <strain evidence="2">Marx 270</strain>
    </source>
</reference>
<gene>
    <name evidence="1" type="ORF">M404DRAFT_1008775</name>
</gene>